<sequence>MAALVPPLLASCAPRLSPEEEVRRDFDKRVEAYNAGDLARYNSFLCPSFISAINNSGLNTEPEKNLKDGLAAKGKLVVAGFDQVNISGDTATANVLLEYEKISTDVSYHPVMMTFKRANGTWKQCQI</sequence>
<dbReference type="RefSeq" id="WP_131804744.1">
    <property type="nucleotide sequence ID" value="NZ_FRZT01000017.1"/>
</dbReference>
<comment type="caution">
    <text evidence="1">The sequence shown here is derived from an EMBL/GenBank/DDBJ whole genome shotgun (WGS) entry which is preliminary data.</text>
</comment>
<evidence type="ECO:0000313" key="2">
    <source>
        <dbReference type="Proteomes" id="UP000185210"/>
    </source>
</evidence>
<organism evidence="1 2">
    <name type="scientific">Mycobacteroides abscessus subsp. abscessus</name>
    <dbReference type="NCBI Taxonomy" id="1185650"/>
    <lineage>
        <taxon>Bacteria</taxon>
        <taxon>Bacillati</taxon>
        <taxon>Actinomycetota</taxon>
        <taxon>Actinomycetes</taxon>
        <taxon>Mycobacteriales</taxon>
        <taxon>Mycobacteriaceae</taxon>
        <taxon>Mycobacteroides</taxon>
        <taxon>Mycobacteroides abscessus</taxon>
    </lineage>
</organism>
<dbReference type="SUPFAM" id="SSF54427">
    <property type="entry name" value="NTF2-like"/>
    <property type="match status" value="1"/>
</dbReference>
<evidence type="ECO:0000313" key="1">
    <source>
        <dbReference type="EMBL" id="SIB24023.1"/>
    </source>
</evidence>
<dbReference type="EMBL" id="FSHM01000004">
    <property type="protein sequence ID" value="SIB24023.1"/>
    <property type="molecule type" value="Genomic_DNA"/>
</dbReference>
<evidence type="ECO:0008006" key="3">
    <source>
        <dbReference type="Google" id="ProtNLM"/>
    </source>
</evidence>
<dbReference type="Gene3D" id="3.10.450.50">
    <property type="match status" value="1"/>
</dbReference>
<proteinExistence type="predicted"/>
<dbReference type="Proteomes" id="UP000185210">
    <property type="component" value="Unassembled WGS sequence"/>
</dbReference>
<dbReference type="AlphaFoldDB" id="A0AB38D0V4"/>
<reference evidence="1 2" key="1">
    <citation type="submission" date="2016-11" db="EMBL/GenBank/DDBJ databases">
        <authorList>
            <consortium name="Pathogen Informatics"/>
        </authorList>
    </citation>
    <scope>NUCLEOTIDE SEQUENCE [LARGE SCALE GENOMIC DNA]</scope>
    <source>
        <strain evidence="1 2">104</strain>
    </source>
</reference>
<name>A0AB38D0V4_9MYCO</name>
<protein>
    <recommendedName>
        <fullName evidence="3">Nuclear transport factor 2 family protein</fullName>
    </recommendedName>
</protein>
<accession>A0AB38D0V4</accession>
<dbReference type="InterPro" id="IPR032710">
    <property type="entry name" value="NTF2-like_dom_sf"/>
</dbReference>
<gene>
    <name evidence="1" type="ORF">SAMEA2070301_03348</name>
</gene>